<dbReference type="EnsemblFungi" id="CEF76120">
    <property type="protein sequence ID" value="CEF76120"/>
    <property type="gene ID" value="FGRRES_17425"/>
</dbReference>
<feature type="chain" id="PRO_5010018642" evidence="2">
    <location>
        <begin position="22"/>
        <end position="293"/>
    </location>
</feature>
<dbReference type="EMBL" id="HG970332">
    <property type="protein sequence ID" value="CEF76120.1"/>
    <property type="molecule type" value="Genomic_DNA"/>
</dbReference>
<sequence>MISRNFLTGTVVLLAACLANASPCRPSSIVSSSTVVASVIETATKSETATSTASVDVPQSTTDPAESESTTETGTTVNVETTSGASSVETTTTALADITTTTNPITTAETTVEATATTAAATTTSEEPEALQSIYLYAHGSSDPSLAPLGGLGYSVISDTGNSDIKYIAFTDDVSSTLFFTLSERTGKVKIGNGDRAGNLLGYYASNDYSLAIAAEATLIEDSGLSPIDCDIVAGNGSGYQKLQCQFGNKGNADFWTCGSNFVLVSPGVDFTNRCPRATTSYKLDYIEVVYIS</sequence>
<feature type="region of interest" description="Disordered" evidence="1">
    <location>
        <begin position="45"/>
        <end position="92"/>
    </location>
</feature>
<feature type="compositionally biased region" description="Low complexity" evidence="1">
    <location>
        <begin position="45"/>
        <end position="54"/>
    </location>
</feature>
<accession>A0A098DCE1</accession>
<dbReference type="PROSITE" id="PS51257">
    <property type="entry name" value="PROKAR_LIPOPROTEIN"/>
    <property type="match status" value="1"/>
</dbReference>
<reference evidence="3 5" key="3">
    <citation type="journal article" date="2015" name="BMC Genomics">
        <title>The completed genome sequence of the pathogenic ascomycete fungus Fusarium graminearum.</title>
        <authorList>
            <person name="King R."/>
            <person name="Urban M."/>
            <person name="Hammond-Kosack M.C."/>
            <person name="Hassani-Pak K."/>
            <person name="Hammond-Kosack K.E."/>
        </authorList>
    </citation>
    <scope>NUCLEOTIDE SEQUENCE [LARGE SCALE GENOMIC DNA]</scope>
    <source>
        <strain evidence="5">ATCC MYA-4620 / CBS 123657 / FGSC 9075 / NRRL 31084 / PH-1</strain>
        <strain evidence="3">PH-1</strain>
    </source>
</reference>
<reference evidence="4" key="4">
    <citation type="submission" date="2017-01" db="UniProtKB">
        <authorList>
            <consortium name="EnsemblFungi"/>
        </authorList>
    </citation>
    <scope>IDENTIFICATION</scope>
    <source>
        <strain evidence="4">PH-1 / ATCC MYA-4620 / FGSC 9075 / NRRL 31084</strain>
    </source>
</reference>
<keyword evidence="5" id="KW-1185">Reference proteome</keyword>
<feature type="compositionally biased region" description="Low complexity" evidence="1">
    <location>
        <begin position="67"/>
        <end position="92"/>
    </location>
</feature>
<evidence type="ECO:0000313" key="4">
    <source>
        <dbReference type="EnsemblFungi" id="CEF76120"/>
    </source>
</evidence>
<proteinExistence type="predicted"/>
<accession>A0A0E0RXZ5</accession>
<dbReference type="Proteomes" id="UP000070720">
    <property type="component" value="Chromosome 1"/>
</dbReference>
<dbReference type="InParanoid" id="A0A098DCE1"/>
<reference evidence="4 5" key="2">
    <citation type="journal article" date="2010" name="Nature">
        <title>Comparative genomics reveals mobile pathogenicity chromosomes in Fusarium.</title>
        <authorList>
            <person name="Ma L.J."/>
            <person name="van der Does H.C."/>
            <person name="Borkovich K.A."/>
            <person name="Coleman J.J."/>
            <person name="Daboussi M.J."/>
            <person name="Di Pietro A."/>
            <person name="Dufresne M."/>
            <person name="Freitag M."/>
            <person name="Grabherr M."/>
            <person name="Henrissat B."/>
            <person name="Houterman P.M."/>
            <person name="Kang S."/>
            <person name="Shim W.B."/>
            <person name="Woloshuk C."/>
            <person name="Xie X."/>
            <person name="Xu J.R."/>
            <person name="Antoniw J."/>
            <person name="Baker S.E."/>
            <person name="Bluhm B.H."/>
            <person name="Breakspear A."/>
            <person name="Brown D.W."/>
            <person name="Butchko R.A."/>
            <person name="Chapman S."/>
            <person name="Coulson R."/>
            <person name="Coutinho P.M."/>
            <person name="Danchin E.G."/>
            <person name="Diener A."/>
            <person name="Gale L.R."/>
            <person name="Gardiner D.M."/>
            <person name="Goff S."/>
            <person name="Hammond-Kosack K.E."/>
            <person name="Hilburn K."/>
            <person name="Hua-Van A."/>
            <person name="Jonkers W."/>
            <person name="Kazan K."/>
            <person name="Kodira C.D."/>
            <person name="Koehrsen M."/>
            <person name="Kumar L."/>
            <person name="Lee Y.H."/>
            <person name="Li L."/>
            <person name="Manners J.M."/>
            <person name="Miranda-Saavedra D."/>
            <person name="Mukherjee M."/>
            <person name="Park G."/>
            <person name="Park J."/>
            <person name="Park S.Y."/>
            <person name="Proctor R.H."/>
            <person name="Regev A."/>
            <person name="Ruiz-Roldan M.C."/>
            <person name="Sain D."/>
            <person name="Sakthikumar S."/>
            <person name="Sykes S."/>
            <person name="Schwartz D.C."/>
            <person name="Turgeon B.G."/>
            <person name="Wapinski I."/>
            <person name="Yoder O."/>
            <person name="Young S."/>
            <person name="Zeng Q."/>
            <person name="Zhou S."/>
            <person name="Galagan J."/>
            <person name="Cuomo C.A."/>
            <person name="Kistler H.C."/>
            <person name="Rep M."/>
        </authorList>
    </citation>
    <scope>GENOME REANNOTATION</scope>
    <source>
        <strain evidence="5">ATCC MYA-4620 / CBS 123657 / FGSC 9075 / NRRL 31084 / PH-1</strain>
        <strain evidence="4">PH-1 / ATCC MYA-4620 / FGSC 9075 / NRRL 31084</strain>
    </source>
</reference>
<protein>
    <submittedName>
        <fullName evidence="3">Chromosome 1, complete genome</fullName>
    </submittedName>
</protein>
<evidence type="ECO:0000313" key="5">
    <source>
        <dbReference type="Proteomes" id="UP000070720"/>
    </source>
</evidence>
<dbReference type="AlphaFoldDB" id="A0A098DCE1"/>
<feature type="signal peptide" evidence="2">
    <location>
        <begin position="1"/>
        <end position="21"/>
    </location>
</feature>
<gene>
    <name evidence="4" type="primary">FG10657.1</name>
    <name evidence="3" type="ORF">FGRAMPH1_01T08635</name>
</gene>
<reference evidence="4 5" key="1">
    <citation type="journal article" date="2007" name="Science">
        <title>The Fusarium graminearum genome reveals a link between localized polymorphism and pathogen specialization.</title>
        <authorList>
            <person name="Cuomo C.A."/>
            <person name="Gueldener U."/>
            <person name="Xu J.-R."/>
            <person name="Trail F."/>
            <person name="Turgeon B.G."/>
            <person name="Di Pietro A."/>
            <person name="Walton J.D."/>
            <person name="Ma L.-J."/>
            <person name="Baker S.E."/>
            <person name="Rep M."/>
            <person name="Adam G."/>
            <person name="Antoniw J."/>
            <person name="Baldwin T."/>
            <person name="Calvo S.E."/>
            <person name="Chang Y.-L."/>
            <person name="DeCaprio D."/>
            <person name="Gale L.R."/>
            <person name="Gnerre S."/>
            <person name="Goswami R.S."/>
            <person name="Hammond-Kosack K."/>
            <person name="Harris L.J."/>
            <person name="Hilburn K."/>
            <person name="Kennell J.C."/>
            <person name="Kroken S."/>
            <person name="Magnuson J.K."/>
            <person name="Mannhaupt G."/>
            <person name="Mauceli E.W."/>
            <person name="Mewes H.-W."/>
            <person name="Mitterbauer R."/>
            <person name="Muehlbauer G."/>
            <person name="Muensterkoetter M."/>
            <person name="Nelson D."/>
            <person name="O'Donnell K."/>
            <person name="Ouellet T."/>
            <person name="Qi W."/>
            <person name="Quesneville H."/>
            <person name="Roncero M.I.G."/>
            <person name="Seong K.-Y."/>
            <person name="Tetko I.V."/>
            <person name="Urban M."/>
            <person name="Waalwijk C."/>
            <person name="Ward T.J."/>
            <person name="Yao J."/>
            <person name="Birren B.W."/>
            <person name="Kistler H.C."/>
        </authorList>
    </citation>
    <scope>NUCLEOTIDE SEQUENCE [LARGE SCALE GENOMIC DNA]</scope>
    <source>
        <strain evidence="5">ATCC MYA-4620 / CBS 123657 / FGSC 9075 / NRRL 31084 / PH-1</strain>
        <strain evidence="4">PH-1 / ATCC MYA-4620 / FGSC 9075 / NRRL 31084</strain>
    </source>
</reference>
<dbReference type="eggNOG" id="ENOG502RASC">
    <property type="taxonomic scope" value="Eukaryota"/>
</dbReference>
<evidence type="ECO:0000256" key="1">
    <source>
        <dbReference type="SAM" id="MobiDB-lite"/>
    </source>
</evidence>
<keyword evidence="2" id="KW-0732">Signal</keyword>
<evidence type="ECO:0000313" key="3">
    <source>
        <dbReference type="EMBL" id="CEF76120.1"/>
    </source>
</evidence>
<evidence type="ECO:0000256" key="2">
    <source>
        <dbReference type="SAM" id="SignalP"/>
    </source>
</evidence>
<organism evidence="3 5">
    <name type="scientific">Gibberella zeae (strain ATCC MYA-4620 / CBS 123657 / FGSC 9075 / NRRL 31084 / PH-1)</name>
    <name type="common">Wheat head blight fungus</name>
    <name type="synonym">Fusarium graminearum</name>
    <dbReference type="NCBI Taxonomy" id="229533"/>
    <lineage>
        <taxon>Eukaryota</taxon>
        <taxon>Fungi</taxon>
        <taxon>Dikarya</taxon>
        <taxon>Ascomycota</taxon>
        <taxon>Pezizomycotina</taxon>
        <taxon>Sordariomycetes</taxon>
        <taxon>Hypocreomycetidae</taxon>
        <taxon>Hypocreales</taxon>
        <taxon>Nectriaceae</taxon>
        <taxon>Fusarium</taxon>
    </lineage>
</organism>
<dbReference type="VEuPathDB" id="FungiDB:FGRAMPH1_01G08635"/>
<name>A0A098DCE1_GIBZE</name>